<name>A0A0M3IHT6_ASCLU</name>
<accession>A0A0M3IHT6</accession>
<dbReference type="WBParaSite" id="ALUE_0001802401-mRNA-1">
    <property type="protein sequence ID" value="ALUE_0001802401-mRNA-1"/>
    <property type="gene ID" value="ALUE_0001802401"/>
</dbReference>
<sequence>MCYRQSAQVNMYSERAIRRLPVPYPVFNAAPSASICSATRLCLLLGKLSILIACCNRRPSRPKYSLLDHLNAARQRFRITSQTLMTQTLTNIVPREVCNTFTNATK</sequence>
<reference evidence="2" key="1">
    <citation type="submission" date="2017-02" db="UniProtKB">
        <authorList>
            <consortium name="WormBaseParasite"/>
        </authorList>
    </citation>
    <scope>IDENTIFICATION</scope>
</reference>
<evidence type="ECO:0000313" key="2">
    <source>
        <dbReference type="WBParaSite" id="ALUE_0001802401-mRNA-1"/>
    </source>
</evidence>
<proteinExistence type="predicted"/>
<protein>
    <submittedName>
        <fullName evidence="2">Uncharacterized protein</fullName>
    </submittedName>
</protein>
<evidence type="ECO:0000313" key="1">
    <source>
        <dbReference type="Proteomes" id="UP000036681"/>
    </source>
</evidence>
<dbReference type="Proteomes" id="UP000036681">
    <property type="component" value="Unplaced"/>
</dbReference>
<organism evidence="1 2">
    <name type="scientific">Ascaris lumbricoides</name>
    <name type="common">Giant roundworm</name>
    <dbReference type="NCBI Taxonomy" id="6252"/>
    <lineage>
        <taxon>Eukaryota</taxon>
        <taxon>Metazoa</taxon>
        <taxon>Ecdysozoa</taxon>
        <taxon>Nematoda</taxon>
        <taxon>Chromadorea</taxon>
        <taxon>Rhabditida</taxon>
        <taxon>Spirurina</taxon>
        <taxon>Ascaridomorpha</taxon>
        <taxon>Ascaridoidea</taxon>
        <taxon>Ascarididae</taxon>
        <taxon>Ascaris</taxon>
    </lineage>
</organism>
<dbReference type="AlphaFoldDB" id="A0A0M3IHT6"/>
<keyword evidence="1" id="KW-1185">Reference proteome</keyword>